<reference evidence="1" key="1">
    <citation type="submission" date="2020-01" db="EMBL/GenBank/DDBJ databases">
        <title>Genome Sequencing of Three Apophysomyces-Like Fungal Strains Confirms a Novel Fungal Genus in the Mucoromycota with divergent Burkholderia-like Endosymbiotic Bacteria.</title>
        <authorList>
            <person name="Stajich J.E."/>
            <person name="Macias A.M."/>
            <person name="Carter-House D."/>
            <person name="Lovett B."/>
            <person name="Kasson L.R."/>
            <person name="Berry K."/>
            <person name="Grigoriev I."/>
            <person name="Chang Y."/>
            <person name="Spatafora J."/>
            <person name="Kasson M.T."/>
        </authorList>
    </citation>
    <scope>NUCLEOTIDE SEQUENCE</scope>
    <source>
        <strain evidence="1">NRRL A-21654</strain>
    </source>
</reference>
<dbReference type="OrthoDB" id="2284261at2759"/>
<proteinExistence type="predicted"/>
<name>A0A8H7BUF9_9FUNG</name>
<evidence type="ECO:0000313" key="2">
    <source>
        <dbReference type="Proteomes" id="UP000605846"/>
    </source>
</evidence>
<protein>
    <submittedName>
        <fullName evidence="1">Uncharacterized protein</fullName>
    </submittedName>
</protein>
<organism evidence="1 2">
    <name type="scientific">Apophysomyces ossiformis</name>
    <dbReference type="NCBI Taxonomy" id="679940"/>
    <lineage>
        <taxon>Eukaryota</taxon>
        <taxon>Fungi</taxon>
        <taxon>Fungi incertae sedis</taxon>
        <taxon>Mucoromycota</taxon>
        <taxon>Mucoromycotina</taxon>
        <taxon>Mucoromycetes</taxon>
        <taxon>Mucorales</taxon>
        <taxon>Mucorineae</taxon>
        <taxon>Mucoraceae</taxon>
        <taxon>Apophysomyces</taxon>
    </lineage>
</organism>
<keyword evidence="2" id="KW-1185">Reference proteome</keyword>
<dbReference type="EMBL" id="JABAYA010000063">
    <property type="protein sequence ID" value="KAF7727172.1"/>
    <property type="molecule type" value="Genomic_DNA"/>
</dbReference>
<gene>
    <name evidence="1" type="ORF">EC973_007947</name>
</gene>
<dbReference type="AlphaFoldDB" id="A0A8H7BUF9"/>
<sequence>MARKSKQQFLTKPSQIQPQRQKIAVHALFKMFGIPSSVYPFQQSMVSGFEFQRMLTDCILLMDKEDVNKVKSVLQSKGLSFQRVLRQQKAWVQARNRRFISPASQLIHSVYKVLMTFGPLKCSATGQALFNGQAWKEAANFLELVAKGYLSEPSETPYITQNAGIQMGLPVYRCIRGTNSVEGGVHQILIRRFGTYNATPRFACNLMTEYKTRHNLDICVLAI</sequence>
<accession>A0A8H7BUF9</accession>
<comment type="caution">
    <text evidence="1">The sequence shown here is derived from an EMBL/GenBank/DDBJ whole genome shotgun (WGS) entry which is preliminary data.</text>
</comment>
<dbReference type="Proteomes" id="UP000605846">
    <property type="component" value="Unassembled WGS sequence"/>
</dbReference>
<evidence type="ECO:0000313" key="1">
    <source>
        <dbReference type="EMBL" id="KAF7727172.1"/>
    </source>
</evidence>